<dbReference type="PANTHER" id="PTHR43208:SF1">
    <property type="entry name" value="ABC TRANSPORTER SUBSTRATE-BINDING PROTEIN"/>
    <property type="match status" value="1"/>
</dbReference>
<dbReference type="CDD" id="cd06304">
    <property type="entry name" value="PBP1_BmpA_Med_PnrA-like"/>
    <property type="match status" value="1"/>
</dbReference>
<dbReference type="PROSITE" id="PS51257">
    <property type="entry name" value="PROKAR_LIPOPROTEIN"/>
    <property type="match status" value="1"/>
</dbReference>
<organism evidence="4 5">
    <name type="scientific">Pseudonocardia hierapolitana</name>
    <dbReference type="NCBI Taxonomy" id="1128676"/>
    <lineage>
        <taxon>Bacteria</taxon>
        <taxon>Bacillati</taxon>
        <taxon>Actinomycetota</taxon>
        <taxon>Actinomycetes</taxon>
        <taxon>Pseudonocardiales</taxon>
        <taxon>Pseudonocardiaceae</taxon>
        <taxon>Pseudonocardia</taxon>
    </lineage>
</organism>
<dbReference type="Pfam" id="PF02608">
    <property type="entry name" value="Bmp"/>
    <property type="match status" value="1"/>
</dbReference>
<dbReference type="EMBL" id="VIWU01000001">
    <property type="protein sequence ID" value="TWF75826.1"/>
    <property type="molecule type" value="Genomic_DNA"/>
</dbReference>
<feature type="chain" id="PRO_5039553611" evidence="2">
    <location>
        <begin position="28"/>
        <end position="349"/>
    </location>
</feature>
<feature type="domain" description="ABC transporter substrate-binding protein PnrA-like" evidence="3">
    <location>
        <begin position="51"/>
        <end position="312"/>
    </location>
</feature>
<evidence type="ECO:0000313" key="5">
    <source>
        <dbReference type="Proteomes" id="UP000321261"/>
    </source>
</evidence>
<reference evidence="4 5" key="1">
    <citation type="submission" date="2019-06" db="EMBL/GenBank/DDBJ databases">
        <title>Sequencing the genomes of 1000 actinobacteria strains.</title>
        <authorList>
            <person name="Klenk H.-P."/>
        </authorList>
    </citation>
    <scope>NUCLEOTIDE SEQUENCE [LARGE SCALE GENOMIC DNA]</scope>
    <source>
        <strain evidence="4 5">DSM 45671</strain>
    </source>
</reference>
<evidence type="ECO:0000259" key="3">
    <source>
        <dbReference type="Pfam" id="PF02608"/>
    </source>
</evidence>
<comment type="caution">
    <text evidence="4">The sequence shown here is derived from an EMBL/GenBank/DDBJ whole genome shotgun (WGS) entry which is preliminary data.</text>
</comment>
<keyword evidence="5" id="KW-1185">Reference proteome</keyword>
<dbReference type="InterPro" id="IPR003760">
    <property type="entry name" value="PnrA-like"/>
</dbReference>
<dbReference type="PANTHER" id="PTHR43208">
    <property type="entry name" value="ABC TRANSPORTER SUBSTRATE-BINDING PROTEIN"/>
    <property type="match status" value="1"/>
</dbReference>
<proteinExistence type="predicted"/>
<gene>
    <name evidence="4" type="ORF">FHX44_111711</name>
</gene>
<dbReference type="InterPro" id="IPR052910">
    <property type="entry name" value="ABC-Purine-Binding"/>
</dbReference>
<evidence type="ECO:0000256" key="2">
    <source>
        <dbReference type="SAM" id="SignalP"/>
    </source>
</evidence>
<feature type="signal peptide" evidence="2">
    <location>
        <begin position="1"/>
        <end position="27"/>
    </location>
</feature>
<sequence length="349" mass="36843">MPSTPRLRRRWRALLAVTAAAALLVLAGCGDAGRRDTAPADGDAAASDKPRLAIVYYPQFKDGSWGEAALTGAQKLKDAGVIADFAVQENVNPGADGVRALRSFAEQGYNPIVAHSFNYGDDVKQVASEFPNTIFAYAGGFGDVKDNVADYSQPFWEATYLEGILGAGVTQGGSVAGAGGFDIPVCRAMYNSYLEGAKLVRPDTTGSFVAVGDWSDVQRAKEAALAQADQGATMFVGCGQGPTFGQIEAATERGAVANGYTGDMSGLSGQVLASFTWNLDKVFEEMVADVAAGKTNPTRYYEVGMTKDGLDVVINPAWQARIPAEVMATYEQKLAEIRSGAFTVPMNTQ</sequence>
<protein>
    <submittedName>
        <fullName evidence="4">Nucleoside-binding protein</fullName>
    </submittedName>
</protein>
<dbReference type="Gene3D" id="3.40.50.2300">
    <property type="match status" value="2"/>
</dbReference>
<dbReference type="AlphaFoldDB" id="A0A561SLV9"/>
<dbReference type="RefSeq" id="WP_170308832.1">
    <property type="nucleotide sequence ID" value="NZ_VIWU01000001.1"/>
</dbReference>
<evidence type="ECO:0000313" key="4">
    <source>
        <dbReference type="EMBL" id="TWF75826.1"/>
    </source>
</evidence>
<dbReference type="GO" id="GO:0005886">
    <property type="term" value="C:plasma membrane"/>
    <property type="evidence" value="ECO:0007669"/>
    <property type="project" value="InterPro"/>
</dbReference>
<name>A0A561SLV9_9PSEU</name>
<dbReference type="Proteomes" id="UP000321261">
    <property type="component" value="Unassembled WGS sequence"/>
</dbReference>
<keyword evidence="1 2" id="KW-0732">Signal</keyword>
<evidence type="ECO:0000256" key="1">
    <source>
        <dbReference type="ARBA" id="ARBA00022729"/>
    </source>
</evidence>
<accession>A0A561SLV9</accession>